<accession>A0A317VFF9</accession>
<dbReference type="OrthoDB" id="5376804at2759"/>
<dbReference type="GeneID" id="37118685"/>
<feature type="transmembrane region" description="Helical" evidence="1">
    <location>
        <begin position="143"/>
        <end position="164"/>
    </location>
</feature>
<name>A0A317VFF9_9EURO</name>
<sequence>MYNAILPGLDHPGTTYFYYHLGYTNSSECMPSGWSLNSYFSPGRCPSGYTVATTAVSITNDTRTETWADCCPTGYSYDKAWGLGERCTSTAPQLATSTSNPTQRNQGLVAANAVSVKWSAEDFSTSSTDSQSRHDSLSVTAKASIGISVTFGFFIVIVLAFTVYHLCRGQKQQPGVTYNQSATRRKRRDCCLRVVTLLVIGLSGARWGPIRGYTNQLPNRLHLAVGECIGQLRWITLRQSRKPLSYIQLYDSASRGPWGSFRILLQDEFRSLVTVGACVVILALAFDPFIQQIISYPVQPTQRYSKEAVVTQSRYIIAVFQRGLWPDPVSLDPSCPTGNCTWPHYRSVEMCNQCANVNPSRVLLAGWDFSSFNYSLHGNQAIPARISMVDGQWSDFLIEIIWRKVGFYRAYIPSNLYFLDGPNITYDSDTKFVAGISNPLAVVTHVELNLPVTWKSNDDLLRAIGVAKVTQCAFTVCAKTYNVSVTNGVASVQTLDEDMGSFYPPDYLSNLATSVCWKPNSSPMTNWTTAGQREGSYAKTDPANYEFCGLDSVRYWDSLPLSGTVSPEYELETSLNGSMIWQPLVINPYPSSASVQKVYEMGLATTMDKIGAALSKLARTYSNNSIYGVVITQDSYVAVKWPWLALPAVLLVAGTVFLIATALITSHDGASLWKSSVLPLLFHGPEPNLVTRDMVVEHGPCEVASEMEQAAGEVNVGLGVSEEGGRTMLQGERRSAEPTVGQLLRRQTF</sequence>
<evidence type="ECO:0000256" key="1">
    <source>
        <dbReference type="SAM" id="Phobius"/>
    </source>
</evidence>
<dbReference type="Pfam" id="PF11374">
    <property type="entry name" value="DUF3176"/>
    <property type="match status" value="1"/>
</dbReference>
<feature type="transmembrane region" description="Helical" evidence="1">
    <location>
        <begin position="641"/>
        <end position="664"/>
    </location>
</feature>
<dbReference type="STRING" id="1450535.A0A317VFF9"/>
<organism evidence="2 3">
    <name type="scientific">Aspergillus sclerotioniger CBS 115572</name>
    <dbReference type="NCBI Taxonomy" id="1450535"/>
    <lineage>
        <taxon>Eukaryota</taxon>
        <taxon>Fungi</taxon>
        <taxon>Dikarya</taxon>
        <taxon>Ascomycota</taxon>
        <taxon>Pezizomycotina</taxon>
        <taxon>Eurotiomycetes</taxon>
        <taxon>Eurotiomycetidae</taxon>
        <taxon>Eurotiales</taxon>
        <taxon>Aspergillaceae</taxon>
        <taxon>Aspergillus</taxon>
        <taxon>Aspergillus subgen. Circumdati</taxon>
    </lineage>
</organism>
<dbReference type="RefSeq" id="XP_025463389.1">
    <property type="nucleotide sequence ID" value="XM_025616542.1"/>
</dbReference>
<keyword evidence="1" id="KW-1133">Transmembrane helix</keyword>
<dbReference type="PANTHER" id="PTHR35394:SF5">
    <property type="entry name" value="DUF3176 DOMAIN-CONTAINING PROTEIN"/>
    <property type="match status" value="1"/>
</dbReference>
<comment type="caution">
    <text evidence="2">The sequence shown here is derived from an EMBL/GenBank/DDBJ whole genome shotgun (WGS) entry which is preliminary data.</text>
</comment>
<keyword evidence="1" id="KW-0472">Membrane</keyword>
<reference evidence="2 3" key="1">
    <citation type="submission" date="2016-12" db="EMBL/GenBank/DDBJ databases">
        <title>The genomes of Aspergillus section Nigri reveals drivers in fungal speciation.</title>
        <authorList>
            <consortium name="DOE Joint Genome Institute"/>
            <person name="Vesth T.C."/>
            <person name="Nybo J."/>
            <person name="Theobald S."/>
            <person name="Brandl J."/>
            <person name="Frisvad J.C."/>
            <person name="Nielsen K.F."/>
            <person name="Lyhne E.K."/>
            <person name="Kogle M.E."/>
            <person name="Kuo A."/>
            <person name="Riley R."/>
            <person name="Clum A."/>
            <person name="Nolan M."/>
            <person name="Lipzen A."/>
            <person name="Salamov A."/>
            <person name="Henrissat B."/>
            <person name="Wiebenga A."/>
            <person name="De Vries R.P."/>
            <person name="Grigoriev I.V."/>
            <person name="Mortensen U.H."/>
            <person name="Andersen M.R."/>
            <person name="Baker S.E."/>
        </authorList>
    </citation>
    <scope>NUCLEOTIDE SEQUENCE [LARGE SCALE GENOMIC DNA]</scope>
    <source>
        <strain evidence="2 3">CBS 115572</strain>
    </source>
</reference>
<dbReference type="InterPro" id="IPR021514">
    <property type="entry name" value="DUF3176"/>
</dbReference>
<feature type="transmembrane region" description="Helical" evidence="1">
    <location>
        <begin position="190"/>
        <end position="208"/>
    </location>
</feature>
<dbReference type="Proteomes" id="UP000246702">
    <property type="component" value="Unassembled WGS sequence"/>
</dbReference>
<dbReference type="AlphaFoldDB" id="A0A317VFF9"/>
<evidence type="ECO:0000313" key="3">
    <source>
        <dbReference type="Proteomes" id="UP000246702"/>
    </source>
</evidence>
<gene>
    <name evidence="2" type="ORF">BO94DRAFT_607607</name>
</gene>
<proteinExistence type="predicted"/>
<dbReference type="PANTHER" id="PTHR35394">
    <property type="entry name" value="DUF3176 DOMAIN-CONTAINING PROTEIN"/>
    <property type="match status" value="1"/>
</dbReference>
<keyword evidence="1" id="KW-0812">Transmembrane</keyword>
<evidence type="ECO:0000313" key="2">
    <source>
        <dbReference type="EMBL" id="PWY73124.1"/>
    </source>
</evidence>
<protein>
    <submittedName>
        <fullName evidence="2">Uncharacterized protein</fullName>
    </submittedName>
</protein>
<keyword evidence="3" id="KW-1185">Reference proteome</keyword>
<dbReference type="EMBL" id="MSFK01000032">
    <property type="protein sequence ID" value="PWY73124.1"/>
    <property type="molecule type" value="Genomic_DNA"/>
</dbReference>